<dbReference type="InterPro" id="IPR015866">
    <property type="entry name" value="Ser-tRNA-synth_1_N"/>
</dbReference>
<feature type="binding site" evidence="12 14">
    <location>
        <begin position="267"/>
        <end position="269"/>
    </location>
    <ligand>
        <name>ATP</name>
        <dbReference type="ChEBI" id="CHEBI:30616"/>
    </ligand>
</feature>
<evidence type="ECO:0000313" key="17">
    <source>
        <dbReference type="EMBL" id="PQP79784.1"/>
    </source>
</evidence>
<dbReference type="InterPro" id="IPR033729">
    <property type="entry name" value="SerRS_core"/>
</dbReference>
<comment type="subcellular location">
    <subcellularLocation>
        <location evidence="1 12">Cytoplasm</location>
    </subcellularLocation>
</comment>
<keyword evidence="9 12" id="KW-0030">Aminoacyl-tRNA synthetase</keyword>
<dbReference type="Gene3D" id="1.10.287.40">
    <property type="entry name" value="Serine-tRNA synthetase, tRNA binding domain"/>
    <property type="match status" value="1"/>
</dbReference>
<dbReference type="InterPro" id="IPR006195">
    <property type="entry name" value="aa-tRNA-synth_II"/>
</dbReference>
<evidence type="ECO:0000259" key="16">
    <source>
        <dbReference type="PROSITE" id="PS50862"/>
    </source>
</evidence>
<dbReference type="EC" id="6.1.1.11" evidence="12"/>
<keyword evidence="8 12" id="KW-0648">Protein biosynthesis</keyword>
<reference evidence="17 18" key="1">
    <citation type="submission" date="2018-02" db="EMBL/GenBank/DDBJ databases">
        <title>Metagenomics reveals mixed infection of spiroplasma and phytoplasma in chicory.</title>
        <authorList>
            <person name="Polano C."/>
            <person name="Moruzzi S."/>
            <person name="Ermacora P."/>
            <person name="Ferrini F."/>
            <person name="Martini M."/>
            <person name="Firrao G."/>
        </authorList>
    </citation>
    <scope>NUCLEOTIDE SEQUENCE [LARGE SCALE GENOMIC DNA]</scope>
    <source>
        <strain evidence="17 18">ChiP</strain>
    </source>
</reference>
<evidence type="ECO:0000256" key="4">
    <source>
        <dbReference type="ARBA" id="ARBA00022490"/>
    </source>
</evidence>
<comment type="caution">
    <text evidence="17">The sequence shown here is derived from an EMBL/GenBank/DDBJ whole genome shotgun (WGS) entry which is preliminary data.</text>
</comment>
<evidence type="ECO:0000256" key="15">
    <source>
        <dbReference type="SAM" id="Coils"/>
    </source>
</evidence>
<keyword evidence="15" id="KW-0175">Coiled coil</keyword>
<keyword evidence="6 12" id="KW-0547">Nucleotide-binding</keyword>
<comment type="domain">
    <text evidence="12">Consists of two distinct domains, a catalytic core and a N-terminal extension that is involved in tRNA binding.</text>
</comment>
<comment type="pathway">
    <text evidence="2 12">Aminoacyl-tRNA biosynthesis; selenocysteinyl-tRNA(Sec) biosynthesis; L-seryl-tRNA(Sec) from L-serine and tRNA(Sec): step 1/1.</text>
</comment>
<feature type="binding site" evidence="12">
    <location>
        <position position="390"/>
    </location>
    <ligand>
        <name>L-serine</name>
        <dbReference type="ChEBI" id="CHEBI:33384"/>
    </ligand>
</feature>
<gene>
    <name evidence="12" type="primary">serS</name>
    <name evidence="17" type="ORF">C6B37_01145</name>
</gene>
<keyword evidence="7 12" id="KW-0067">ATP-binding</keyword>
<dbReference type="GO" id="GO:0005524">
    <property type="term" value="F:ATP binding"/>
    <property type="evidence" value="ECO:0007669"/>
    <property type="project" value="UniProtKB-UniRule"/>
</dbReference>
<dbReference type="SUPFAM" id="SSF46589">
    <property type="entry name" value="tRNA-binding arm"/>
    <property type="match status" value="1"/>
</dbReference>
<dbReference type="PIRSF" id="PIRSF001529">
    <property type="entry name" value="Ser-tRNA-synth_IIa"/>
    <property type="match status" value="1"/>
</dbReference>
<dbReference type="NCBIfam" id="TIGR00414">
    <property type="entry name" value="serS"/>
    <property type="match status" value="1"/>
</dbReference>
<comment type="catalytic activity">
    <reaction evidence="10 12">
        <text>tRNA(Sec) + L-serine + ATP = L-seryl-tRNA(Sec) + AMP + diphosphate + H(+)</text>
        <dbReference type="Rhea" id="RHEA:42580"/>
        <dbReference type="Rhea" id="RHEA-COMP:9742"/>
        <dbReference type="Rhea" id="RHEA-COMP:10128"/>
        <dbReference type="ChEBI" id="CHEBI:15378"/>
        <dbReference type="ChEBI" id="CHEBI:30616"/>
        <dbReference type="ChEBI" id="CHEBI:33019"/>
        <dbReference type="ChEBI" id="CHEBI:33384"/>
        <dbReference type="ChEBI" id="CHEBI:78442"/>
        <dbReference type="ChEBI" id="CHEBI:78533"/>
        <dbReference type="ChEBI" id="CHEBI:456215"/>
        <dbReference type="EC" id="6.1.1.11"/>
    </reaction>
</comment>
<comment type="caution">
    <text evidence="12">Lacks conserved residue(s) required for the propagation of feature annotation.</text>
</comment>
<comment type="function">
    <text evidence="12">Catalyzes the attachment of serine to tRNA(Ser). Is also able to aminoacylate tRNA(Sec) with serine, to form the misacylated tRNA L-seryl-tRNA(Sec), which will be further converted into selenocysteinyl-tRNA(Sec).</text>
</comment>
<dbReference type="InterPro" id="IPR002317">
    <property type="entry name" value="Ser-tRNA-ligase_type_1"/>
</dbReference>
<dbReference type="GO" id="GO:0005737">
    <property type="term" value="C:cytoplasm"/>
    <property type="evidence" value="ECO:0007669"/>
    <property type="project" value="UniProtKB-SubCell"/>
</dbReference>
<keyword evidence="5 12" id="KW-0436">Ligase</keyword>
<dbReference type="GO" id="GO:0006434">
    <property type="term" value="P:seryl-tRNA aminoacylation"/>
    <property type="evidence" value="ECO:0007669"/>
    <property type="project" value="UniProtKB-UniRule"/>
</dbReference>
<organism evidence="17 18">
    <name type="scientific">Candidatus Phytoplasma phoenicium</name>
    <dbReference type="NCBI Taxonomy" id="198422"/>
    <lineage>
        <taxon>Bacteria</taxon>
        <taxon>Bacillati</taxon>
        <taxon>Mycoplasmatota</taxon>
        <taxon>Mollicutes</taxon>
        <taxon>Acholeplasmatales</taxon>
        <taxon>Acholeplasmataceae</taxon>
        <taxon>Candidatus Phytoplasma</taxon>
        <taxon>16SrIX (Pigeon pea witches'-broom group)</taxon>
    </lineage>
</organism>
<comment type="subunit">
    <text evidence="12">Homodimer. The tRNA molecule binds across the dimer.</text>
</comment>
<comment type="catalytic activity">
    <reaction evidence="11 12">
        <text>tRNA(Ser) + L-serine + ATP = L-seryl-tRNA(Ser) + AMP + diphosphate + H(+)</text>
        <dbReference type="Rhea" id="RHEA:12292"/>
        <dbReference type="Rhea" id="RHEA-COMP:9669"/>
        <dbReference type="Rhea" id="RHEA-COMP:9703"/>
        <dbReference type="ChEBI" id="CHEBI:15378"/>
        <dbReference type="ChEBI" id="CHEBI:30616"/>
        <dbReference type="ChEBI" id="CHEBI:33019"/>
        <dbReference type="ChEBI" id="CHEBI:33384"/>
        <dbReference type="ChEBI" id="CHEBI:78442"/>
        <dbReference type="ChEBI" id="CHEBI:78533"/>
        <dbReference type="ChEBI" id="CHEBI:456215"/>
        <dbReference type="EC" id="6.1.1.11"/>
    </reaction>
</comment>
<evidence type="ECO:0000256" key="1">
    <source>
        <dbReference type="ARBA" id="ARBA00004496"/>
    </source>
</evidence>
<proteinExistence type="inferred from homology"/>
<dbReference type="InterPro" id="IPR045864">
    <property type="entry name" value="aa-tRNA-synth_II/BPL/LPL"/>
</dbReference>
<feature type="binding site" evidence="12 14">
    <location>
        <begin position="354"/>
        <end position="357"/>
    </location>
    <ligand>
        <name>ATP</name>
        <dbReference type="ChEBI" id="CHEBI:30616"/>
    </ligand>
</feature>
<evidence type="ECO:0000256" key="14">
    <source>
        <dbReference type="PIRSR" id="PIRSR001529-2"/>
    </source>
</evidence>
<evidence type="ECO:0000256" key="3">
    <source>
        <dbReference type="ARBA" id="ARBA00010728"/>
    </source>
</evidence>
<feature type="domain" description="Aminoacyl-transfer RNA synthetases class-II family profile" evidence="16">
    <location>
        <begin position="143"/>
        <end position="415"/>
    </location>
</feature>
<feature type="binding site" evidence="13">
    <location>
        <position position="236"/>
    </location>
    <ligand>
        <name>L-serine</name>
        <dbReference type="ChEBI" id="CHEBI:33384"/>
    </ligand>
</feature>
<dbReference type="PROSITE" id="PS50862">
    <property type="entry name" value="AA_TRNA_LIGASE_II"/>
    <property type="match status" value="1"/>
</dbReference>
<dbReference type="InterPro" id="IPR010978">
    <property type="entry name" value="tRNA-bd_arm"/>
</dbReference>
<dbReference type="Proteomes" id="UP000238672">
    <property type="component" value="Unassembled WGS sequence"/>
</dbReference>
<dbReference type="PANTHER" id="PTHR43697">
    <property type="entry name" value="SERYL-TRNA SYNTHETASE"/>
    <property type="match status" value="1"/>
</dbReference>
<name>A0A2S8NUV7_9MOLU</name>
<evidence type="ECO:0000313" key="18">
    <source>
        <dbReference type="Proteomes" id="UP000238672"/>
    </source>
</evidence>
<dbReference type="Gene3D" id="3.30.930.10">
    <property type="entry name" value="Bira Bifunctional Protein, Domain 2"/>
    <property type="match status" value="1"/>
</dbReference>
<accession>A0A2S8NUV7</accession>
<evidence type="ECO:0000256" key="6">
    <source>
        <dbReference type="ARBA" id="ARBA00022741"/>
    </source>
</evidence>
<evidence type="ECO:0000256" key="12">
    <source>
        <dbReference type="HAMAP-Rule" id="MF_00176"/>
    </source>
</evidence>
<dbReference type="SUPFAM" id="SSF55681">
    <property type="entry name" value="Class II aaRS and biotin synthetases"/>
    <property type="match status" value="1"/>
</dbReference>
<dbReference type="GO" id="GO:0004828">
    <property type="term" value="F:serine-tRNA ligase activity"/>
    <property type="evidence" value="ECO:0007669"/>
    <property type="project" value="UniProtKB-UniRule"/>
</dbReference>
<evidence type="ECO:0000256" key="2">
    <source>
        <dbReference type="ARBA" id="ARBA00005045"/>
    </source>
</evidence>
<evidence type="ECO:0000256" key="8">
    <source>
        <dbReference type="ARBA" id="ARBA00022917"/>
    </source>
</evidence>
<dbReference type="CDD" id="cd00770">
    <property type="entry name" value="SerRS_core"/>
    <property type="match status" value="1"/>
</dbReference>
<evidence type="ECO:0000256" key="11">
    <source>
        <dbReference type="ARBA" id="ARBA00048823"/>
    </source>
</evidence>
<dbReference type="GO" id="GO:0016260">
    <property type="term" value="P:selenocysteine biosynthetic process"/>
    <property type="evidence" value="ECO:0007669"/>
    <property type="project" value="UniProtKB-UniRule"/>
</dbReference>
<dbReference type="EMBL" id="PUUG01000023">
    <property type="protein sequence ID" value="PQP79784.1"/>
    <property type="molecule type" value="Genomic_DNA"/>
</dbReference>
<dbReference type="UniPathway" id="UPA00906">
    <property type="reaction ID" value="UER00895"/>
</dbReference>
<dbReference type="InterPro" id="IPR042103">
    <property type="entry name" value="SerRS_1_N_sf"/>
</dbReference>
<dbReference type="Pfam" id="PF00587">
    <property type="entry name" value="tRNA-synt_2b"/>
    <property type="match status" value="1"/>
</dbReference>
<dbReference type="HAMAP" id="MF_00176">
    <property type="entry name" value="Ser_tRNA_synth_type1"/>
    <property type="match status" value="1"/>
</dbReference>
<dbReference type="InterPro" id="IPR002314">
    <property type="entry name" value="aa-tRNA-synt_IIb"/>
</dbReference>
<keyword evidence="18" id="KW-1185">Reference proteome</keyword>
<dbReference type="Pfam" id="PF02403">
    <property type="entry name" value="Seryl_tRNA_N"/>
    <property type="match status" value="1"/>
</dbReference>
<dbReference type="PANTHER" id="PTHR43697:SF1">
    <property type="entry name" value="SERINE--TRNA LIGASE"/>
    <property type="match status" value="1"/>
</dbReference>
<feature type="binding site" evidence="13">
    <location>
        <position position="267"/>
    </location>
    <ligand>
        <name>L-serine</name>
        <dbReference type="ChEBI" id="CHEBI:33384"/>
    </ligand>
</feature>
<feature type="binding site" evidence="12 13">
    <location>
        <position position="290"/>
    </location>
    <ligand>
        <name>L-serine</name>
        <dbReference type="ChEBI" id="CHEBI:33384"/>
    </ligand>
</feature>
<dbReference type="AlphaFoldDB" id="A0A2S8NUV7"/>
<feature type="binding site" evidence="12">
    <location>
        <begin position="236"/>
        <end position="238"/>
    </location>
    <ligand>
        <name>L-serine</name>
        <dbReference type="ChEBI" id="CHEBI:33384"/>
    </ligand>
</feature>
<evidence type="ECO:0000256" key="7">
    <source>
        <dbReference type="ARBA" id="ARBA00022840"/>
    </source>
</evidence>
<evidence type="ECO:0000256" key="5">
    <source>
        <dbReference type="ARBA" id="ARBA00022598"/>
    </source>
</evidence>
<sequence length="428" mass="49634">MLELKFVIQNMNLVIYKLKKRQGDFTYLQELLKLNQLRKNFLSQIENLRQLKNTFSHSIEELQHQNILNKATNNDLIEKEKNSKKHLKKLEKQLFLVEQKIKQILINTPNLPHDSIPYGTKSEENIEIYRSKKNINNLFPFKDHVTLNNKLGILDFDRAAKITGSKFVVLKGEGALLERSLINFMLDFHVSNGYKEIFAPFIVNEISMFSTGQLPKFEEELFKLKLNNQNWYLNPTAEVPLINLHRQEILNANQLPIKYVGYTTCFRQEAGASGKDNRGISRQKQFNKIELIQFTEPDYSYSTLEQMLKDSEEILKKLELPYRVVLLSSGDLGFSAAKTYDIEVWLPGQQKYLEIASISNTESFQALRANIKFVKERKTKKKYVHTLNGSALAVGRTLLAILENYQNKDGSITVPKVLRPYTKIDIIK</sequence>
<feature type="binding site" evidence="13">
    <location>
        <position position="388"/>
    </location>
    <ligand>
        <name>L-serine</name>
        <dbReference type="ChEBI" id="CHEBI:33384"/>
    </ligand>
</feature>
<keyword evidence="4 12" id="KW-0963">Cytoplasm</keyword>
<comment type="similarity">
    <text evidence="3 12">Belongs to the class-II aminoacyl-tRNA synthetase family. Type-1 seryl-tRNA synthetase subfamily.</text>
</comment>
<feature type="coiled-coil region" evidence="15">
    <location>
        <begin position="31"/>
        <end position="107"/>
    </location>
</feature>
<evidence type="ECO:0000256" key="9">
    <source>
        <dbReference type="ARBA" id="ARBA00023146"/>
    </source>
</evidence>
<dbReference type="PRINTS" id="PR00981">
    <property type="entry name" value="TRNASYNTHSER"/>
</dbReference>
<protein>
    <recommendedName>
        <fullName evidence="12">Serine--tRNA ligase</fullName>
        <ecNumber evidence="12">6.1.1.11</ecNumber>
    </recommendedName>
    <alternativeName>
        <fullName evidence="12">Seryl-tRNA synthetase</fullName>
        <shortName evidence="12">SerRS</shortName>
    </alternativeName>
    <alternativeName>
        <fullName evidence="12">Seryl-tRNA(Ser/Sec) synthetase</fullName>
    </alternativeName>
</protein>
<evidence type="ECO:0000256" key="10">
    <source>
        <dbReference type="ARBA" id="ARBA00047929"/>
    </source>
</evidence>
<evidence type="ECO:0000256" key="13">
    <source>
        <dbReference type="PIRSR" id="PIRSR001529-1"/>
    </source>
</evidence>